<dbReference type="InterPro" id="IPR008978">
    <property type="entry name" value="HSP20-like_chaperone"/>
</dbReference>
<dbReference type="CDD" id="cd06472">
    <property type="entry name" value="ACD_ScHsp26_like"/>
    <property type="match status" value="1"/>
</dbReference>
<dbReference type="PANTHER" id="PTHR11527">
    <property type="entry name" value="HEAT-SHOCK PROTEIN 20 FAMILY MEMBER"/>
    <property type="match status" value="1"/>
</dbReference>
<dbReference type="SUPFAM" id="SSF49764">
    <property type="entry name" value="HSP20-like chaperones"/>
    <property type="match status" value="1"/>
</dbReference>
<evidence type="ECO:0000313" key="8">
    <source>
        <dbReference type="Proteomes" id="UP000825729"/>
    </source>
</evidence>
<feature type="domain" description="CS" evidence="6">
    <location>
        <begin position="97"/>
        <end position="206"/>
    </location>
</feature>
<keyword evidence="1" id="KW-0346">Stress response</keyword>
<dbReference type="InterPro" id="IPR007052">
    <property type="entry name" value="CS_dom"/>
</dbReference>
<evidence type="ECO:0000256" key="2">
    <source>
        <dbReference type="PROSITE-ProRule" id="PRU00285"/>
    </source>
</evidence>
<gene>
    <name evidence="7" type="ORF">H6P81_015565</name>
</gene>
<protein>
    <recommendedName>
        <fullName evidence="9">SHSP domain-containing protein</fullName>
    </recommendedName>
</protein>
<feature type="domain" description="SHSP" evidence="5">
    <location>
        <begin position="92"/>
        <end position="206"/>
    </location>
</feature>
<evidence type="ECO:0000256" key="3">
    <source>
        <dbReference type="RuleBase" id="RU003616"/>
    </source>
</evidence>
<dbReference type="Gene3D" id="2.60.40.790">
    <property type="match status" value="1"/>
</dbReference>
<dbReference type="InterPro" id="IPR031107">
    <property type="entry name" value="Small_HSP"/>
</dbReference>
<sequence length="206" mass="23459">MGESSGLWEREKDMMVAAQQLVQLSSEDNEEEEEEEAGGRHEAVTSAAAAKEEEEEEGGVVVGKRKPVEEALSRRKKSFFGSLEPSAIQAWDPFSEAYVPVTDWKETPQAHVFQVDLPGLNKEDVKVELEHHRVLQISGERKEESQDKNDKWHRIERIQGKFIRRFRLPENAKTEDVKAKMENGVLTVTIPKEEVKEPEVKPIDIA</sequence>
<comment type="caution">
    <text evidence="7">The sequence shown here is derived from an EMBL/GenBank/DDBJ whole genome shotgun (WGS) entry which is preliminary data.</text>
</comment>
<dbReference type="Proteomes" id="UP000825729">
    <property type="component" value="Unassembled WGS sequence"/>
</dbReference>
<dbReference type="AlphaFoldDB" id="A0AAV7E5X8"/>
<evidence type="ECO:0000259" key="5">
    <source>
        <dbReference type="PROSITE" id="PS01031"/>
    </source>
</evidence>
<evidence type="ECO:0000256" key="1">
    <source>
        <dbReference type="ARBA" id="ARBA00023016"/>
    </source>
</evidence>
<name>A0AAV7E5X8_ARIFI</name>
<evidence type="ECO:0000259" key="6">
    <source>
        <dbReference type="PROSITE" id="PS51203"/>
    </source>
</evidence>
<dbReference type="InterPro" id="IPR002068">
    <property type="entry name" value="A-crystallin/Hsp20_dom"/>
</dbReference>
<dbReference type="PROSITE" id="PS01031">
    <property type="entry name" value="SHSP"/>
    <property type="match status" value="1"/>
</dbReference>
<feature type="compositionally biased region" description="Acidic residues" evidence="4">
    <location>
        <begin position="27"/>
        <end position="36"/>
    </location>
</feature>
<evidence type="ECO:0000313" key="7">
    <source>
        <dbReference type="EMBL" id="KAG9444225.1"/>
    </source>
</evidence>
<dbReference type="PROSITE" id="PS51203">
    <property type="entry name" value="CS"/>
    <property type="match status" value="1"/>
</dbReference>
<dbReference type="Pfam" id="PF00011">
    <property type="entry name" value="HSP20"/>
    <property type="match status" value="1"/>
</dbReference>
<dbReference type="EMBL" id="JAINDJ010000006">
    <property type="protein sequence ID" value="KAG9444225.1"/>
    <property type="molecule type" value="Genomic_DNA"/>
</dbReference>
<feature type="region of interest" description="Disordered" evidence="4">
    <location>
        <begin position="21"/>
        <end position="62"/>
    </location>
</feature>
<evidence type="ECO:0000256" key="4">
    <source>
        <dbReference type="SAM" id="MobiDB-lite"/>
    </source>
</evidence>
<reference evidence="7 8" key="1">
    <citation type="submission" date="2021-07" db="EMBL/GenBank/DDBJ databases">
        <title>The Aristolochia fimbriata genome: insights into angiosperm evolution, floral development and chemical biosynthesis.</title>
        <authorList>
            <person name="Jiao Y."/>
        </authorList>
    </citation>
    <scope>NUCLEOTIDE SEQUENCE [LARGE SCALE GENOMIC DNA]</scope>
    <source>
        <strain evidence="7">IBCAS-2021</strain>
        <tissue evidence="7">Leaf</tissue>
    </source>
</reference>
<evidence type="ECO:0008006" key="9">
    <source>
        <dbReference type="Google" id="ProtNLM"/>
    </source>
</evidence>
<keyword evidence="8" id="KW-1185">Reference proteome</keyword>
<accession>A0AAV7E5X8</accession>
<organism evidence="7 8">
    <name type="scientific">Aristolochia fimbriata</name>
    <name type="common">White veined hardy Dutchman's pipe vine</name>
    <dbReference type="NCBI Taxonomy" id="158543"/>
    <lineage>
        <taxon>Eukaryota</taxon>
        <taxon>Viridiplantae</taxon>
        <taxon>Streptophyta</taxon>
        <taxon>Embryophyta</taxon>
        <taxon>Tracheophyta</taxon>
        <taxon>Spermatophyta</taxon>
        <taxon>Magnoliopsida</taxon>
        <taxon>Magnoliidae</taxon>
        <taxon>Piperales</taxon>
        <taxon>Aristolochiaceae</taxon>
        <taxon>Aristolochia</taxon>
    </lineage>
</organism>
<comment type="similarity">
    <text evidence="2 3">Belongs to the small heat shock protein (HSP20) family.</text>
</comment>
<proteinExistence type="inferred from homology"/>